<dbReference type="CDD" id="cd08435">
    <property type="entry name" value="PBP2_GbpR"/>
    <property type="match status" value="1"/>
</dbReference>
<name>A0A3A3FQ78_9BURK</name>
<dbReference type="SUPFAM" id="SSF53850">
    <property type="entry name" value="Periplasmic binding protein-like II"/>
    <property type="match status" value="1"/>
</dbReference>
<evidence type="ECO:0000256" key="1">
    <source>
        <dbReference type="ARBA" id="ARBA00009437"/>
    </source>
</evidence>
<dbReference type="InterPro" id="IPR050950">
    <property type="entry name" value="HTH-type_LysR_regulators"/>
</dbReference>
<dbReference type="PANTHER" id="PTHR30419">
    <property type="entry name" value="HTH-TYPE TRANSCRIPTIONAL REGULATOR YBHD"/>
    <property type="match status" value="1"/>
</dbReference>
<dbReference type="Pfam" id="PF00126">
    <property type="entry name" value="HTH_1"/>
    <property type="match status" value="1"/>
</dbReference>
<dbReference type="EMBL" id="QYUO01000002">
    <property type="protein sequence ID" value="RJF95859.1"/>
    <property type="molecule type" value="Genomic_DNA"/>
</dbReference>
<dbReference type="Gene3D" id="3.40.190.290">
    <property type="match status" value="1"/>
</dbReference>
<dbReference type="SUPFAM" id="SSF46785">
    <property type="entry name" value="Winged helix' DNA-binding domain"/>
    <property type="match status" value="1"/>
</dbReference>
<keyword evidence="3" id="KW-0238">DNA-binding</keyword>
<dbReference type="InterPro" id="IPR037405">
    <property type="entry name" value="GbpR_PBP2"/>
</dbReference>
<proteinExistence type="inferred from homology"/>
<comment type="similarity">
    <text evidence="1">Belongs to the LysR transcriptional regulatory family.</text>
</comment>
<feature type="domain" description="HTH lysR-type" evidence="5">
    <location>
        <begin position="12"/>
        <end position="69"/>
    </location>
</feature>
<dbReference type="GO" id="GO:0003700">
    <property type="term" value="F:DNA-binding transcription factor activity"/>
    <property type="evidence" value="ECO:0007669"/>
    <property type="project" value="InterPro"/>
</dbReference>
<dbReference type="PANTHER" id="PTHR30419:SF8">
    <property type="entry name" value="NITROGEN ASSIMILATION TRANSCRIPTIONAL ACTIVATOR-RELATED"/>
    <property type="match status" value="1"/>
</dbReference>
<dbReference type="Gene3D" id="1.10.10.10">
    <property type="entry name" value="Winged helix-like DNA-binding domain superfamily/Winged helix DNA-binding domain"/>
    <property type="match status" value="1"/>
</dbReference>
<dbReference type="PRINTS" id="PR00039">
    <property type="entry name" value="HTHLYSR"/>
</dbReference>
<comment type="caution">
    <text evidence="6">The sequence shown here is derived from an EMBL/GenBank/DDBJ whole genome shotgun (WGS) entry which is preliminary data.</text>
</comment>
<evidence type="ECO:0000313" key="6">
    <source>
        <dbReference type="EMBL" id="RJF95859.1"/>
    </source>
</evidence>
<dbReference type="OrthoDB" id="5914299at2"/>
<dbReference type="RefSeq" id="WP_119771006.1">
    <property type="nucleotide sequence ID" value="NZ_QYUO01000002.1"/>
</dbReference>
<accession>A0A3A3FQ78</accession>
<dbReference type="Proteomes" id="UP000265955">
    <property type="component" value="Unassembled WGS sequence"/>
</dbReference>
<dbReference type="InterPro" id="IPR005119">
    <property type="entry name" value="LysR_subst-bd"/>
</dbReference>
<evidence type="ECO:0000256" key="3">
    <source>
        <dbReference type="ARBA" id="ARBA00023125"/>
    </source>
</evidence>
<dbReference type="Pfam" id="PF03466">
    <property type="entry name" value="LysR_substrate"/>
    <property type="match status" value="1"/>
</dbReference>
<evidence type="ECO:0000313" key="7">
    <source>
        <dbReference type="Proteomes" id="UP000265955"/>
    </source>
</evidence>
<keyword evidence="2" id="KW-0805">Transcription regulation</keyword>
<organism evidence="6 7">
    <name type="scientific">Noviherbaspirillum saxi</name>
    <dbReference type="NCBI Taxonomy" id="2320863"/>
    <lineage>
        <taxon>Bacteria</taxon>
        <taxon>Pseudomonadati</taxon>
        <taxon>Pseudomonadota</taxon>
        <taxon>Betaproteobacteria</taxon>
        <taxon>Burkholderiales</taxon>
        <taxon>Oxalobacteraceae</taxon>
        <taxon>Noviherbaspirillum</taxon>
    </lineage>
</organism>
<sequence length="308" mass="34050">MIPTTKNIENRLRVKQLALIASLAQLKTLHKVAEAMHLSQPAVTKMLHEMEVTLGVPLFERSPRGMVPTTYGESVIEYAISTLTNLDNLRKRLITQSSGGEGEISVGSIMAPSAGLLAHTVVDVKARYPRLKIRVQIETSDILVSLLREGKIDIVLGRLAGSESDEFNFEVLEDEPLSVICSTNHPLLASRRLTLRHLADLPWILQPPSSPMRQVLERAFRDEGLMTPQNLIETASILTTTTLLQETDMVAVTPTTIAKQYASAGLIGILPVRIKFQLEPYGIITRKDDFPTPAISIFQTSLRQRALA</sequence>
<protein>
    <submittedName>
        <fullName evidence="6">LysR family transcriptional regulator</fullName>
    </submittedName>
</protein>
<dbReference type="InterPro" id="IPR036390">
    <property type="entry name" value="WH_DNA-bd_sf"/>
</dbReference>
<keyword evidence="4" id="KW-0804">Transcription</keyword>
<gene>
    <name evidence="6" type="ORF">D3871_21060</name>
</gene>
<dbReference type="PROSITE" id="PS50931">
    <property type="entry name" value="HTH_LYSR"/>
    <property type="match status" value="1"/>
</dbReference>
<reference evidence="7" key="1">
    <citation type="submission" date="2018-09" db="EMBL/GenBank/DDBJ databases">
        <authorList>
            <person name="Zhu H."/>
        </authorList>
    </citation>
    <scope>NUCLEOTIDE SEQUENCE [LARGE SCALE GENOMIC DNA]</scope>
    <source>
        <strain evidence="7">K1R23-30</strain>
    </source>
</reference>
<keyword evidence="7" id="KW-1185">Reference proteome</keyword>
<evidence type="ECO:0000259" key="5">
    <source>
        <dbReference type="PROSITE" id="PS50931"/>
    </source>
</evidence>
<dbReference type="AlphaFoldDB" id="A0A3A3FQ78"/>
<dbReference type="InterPro" id="IPR000847">
    <property type="entry name" value="LysR_HTH_N"/>
</dbReference>
<dbReference type="GO" id="GO:0005829">
    <property type="term" value="C:cytosol"/>
    <property type="evidence" value="ECO:0007669"/>
    <property type="project" value="TreeGrafter"/>
</dbReference>
<evidence type="ECO:0000256" key="2">
    <source>
        <dbReference type="ARBA" id="ARBA00023015"/>
    </source>
</evidence>
<evidence type="ECO:0000256" key="4">
    <source>
        <dbReference type="ARBA" id="ARBA00023163"/>
    </source>
</evidence>
<dbReference type="GO" id="GO:0003677">
    <property type="term" value="F:DNA binding"/>
    <property type="evidence" value="ECO:0007669"/>
    <property type="project" value="UniProtKB-KW"/>
</dbReference>
<dbReference type="InterPro" id="IPR036388">
    <property type="entry name" value="WH-like_DNA-bd_sf"/>
</dbReference>